<evidence type="ECO:0000313" key="1">
    <source>
        <dbReference type="EMBL" id="PRO67197.1"/>
    </source>
</evidence>
<dbReference type="EMBL" id="PVNS01000001">
    <property type="protein sequence ID" value="PRO67197.1"/>
    <property type="molecule type" value="Genomic_DNA"/>
</dbReference>
<keyword evidence="2" id="KW-1185">Reference proteome</keyword>
<accession>A0A2P6MLN3</accession>
<sequence length="167" mass="18879">MLEVIPFAQKMLPFNRIGRDHHYLIKIVPTTEPLFFISILLRFEAFGRDAGGIKRSRPKSGSALVTSDQSWRPCRRKLLFAFFGRGEGTSSEWALELDNASIEEAWLRTAAPQARRSLPCASNQRPAPLMRCSRANSARLEDKPTASFCRVAEKLHQQKVTMNMTTA</sequence>
<dbReference type="Proteomes" id="UP000243650">
    <property type="component" value="Unassembled WGS sequence"/>
</dbReference>
<name>A0A2P6MLN3_ALKUR</name>
<gene>
    <name evidence="1" type="ORF">C6I21_01150</name>
</gene>
<reference evidence="1 2" key="1">
    <citation type="submission" date="2018-03" db="EMBL/GenBank/DDBJ databases">
        <title>Bacillus urumqiensis sp. nov., a moderately haloalkaliphilic bacterium isolated from a salt lake.</title>
        <authorList>
            <person name="Zhao B."/>
            <person name="Liao Z."/>
        </authorList>
    </citation>
    <scope>NUCLEOTIDE SEQUENCE [LARGE SCALE GENOMIC DNA]</scope>
    <source>
        <strain evidence="1 2">BZ-SZ-XJ18</strain>
    </source>
</reference>
<organism evidence="1 2">
    <name type="scientific">Alkalicoccus urumqiensis</name>
    <name type="common">Bacillus urumqiensis</name>
    <dbReference type="NCBI Taxonomy" id="1548213"/>
    <lineage>
        <taxon>Bacteria</taxon>
        <taxon>Bacillati</taxon>
        <taxon>Bacillota</taxon>
        <taxon>Bacilli</taxon>
        <taxon>Bacillales</taxon>
        <taxon>Bacillaceae</taxon>
        <taxon>Alkalicoccus</taxon>
    </lineage>
</organism>
<comment type="caution">
    <text evidence="1">The sequence shown here is derived from an EMBL/GenBank/DDBJ whole genome shotgun (WGS) entry which is preliminary data.</text>
</comment>
<dbReference type="AlphaFoldDB" id="A0A2P6MLN3"/>
<proteinExistence type="predicted"/>
<protein>
    <submittedName>
        <fullName evidence="1">Uncharacterized protein</fullName>
    </submittedName>
</protein>
<evidence type="ECO:0000313" key="2">
    <source>
        <dbReference type="Proteomes" id="UP000243650"/>
    </source>
</evidence>
<dbReference type="RefSeq" id="WP_105957581.1">
    <property type="nucleotide sequence ID" value="NZ_PVNS01000001.1"/>
</dbReference>